<keyword evidence="1" id="KW-0479">Metal-binding</keyword>
<keyword evidence="7" id="KW-1185">Reference proteome</keyword>
<organism evidence="6 7">
    <name type="scientific">Eragrostis curvula</name>
    <name type="common">weeping love grass</name>
    <dbReference type="NCBI Taxonomy" id="38414"/>
    <lineage>
        <taxon>Eukaryota</taxon>
        <taxon>Viridiplantae</taxon>
        <taxon>Streptophyta</taxon>
        <taxon>Embryophyta</taxon>
        <taxon>Tracheophyta</taxon>
        <taxon>Spermatophyta</taxon>
        <taxon>Magnoliopsida</taxon>
        <taxon>Liliopsida</taxon>
        <taxon>Poales</taxon>
        <taxon>Poaceae</taxon>
        <taxon>PACMAD clade</taxon>
        <taxon>Chloridoideae</taxon>
        <taxon>Eragrostideae</taxon>
        <taxon>Eragrostidinae</taxon>
        <taxon>Eragrostis</taxon>
    </lineage>
</organism>
<reference evidence="6 7" key="1">
    <citation type="journal article" date="2019" name="Sci. Rep.">
        <title>A high-quality genome of Eragrostis curvula grass provides insights into Poaceae evolution and supports new strategies to enhance forage quality.</title>
        <authorList>
            <person name="Carballo J."/>
            <person name="Santos B.A.C.M."/>
            <person name="Zappacosta D."/>
            <person name="Garbus I."/>
            <person name="Selva J.P."/>
            <person name="Gallo C.A."/>
            <person name="Diaz A."/>
            <person name="Albertini E."/>
            <person name="Caccamo M."/>
            <person name="Echenique V."/>
        </authorList>
    </citation>
    <scope>NUCLEOTIDE SEQUENCE [LARGE SCALE GENOMIC DNA]</scope>
    <source>
        <strain evidence="7">cv. Victoria</strain>
        <tissue evidence="6">Leaf</tissue>
    </source>
</reference>
<feature type="non-terminal residue" evidence="6">
    <location>
        <position position="1"/>
    </location>
</feature>
<evidence type="ECO:0000313" key="6">
    <source>
        <dbReference type="EMBL" id="TVU00528.1"/>
    </source>
</evidence>
<protein>
    <recommendedName>
        <fullName evidence="5">GRF-type domain-containing protein</fullName>
    </recommendedName>
</protein>
<dbReference type="Gramene" id="TVU00528">
    <property type="protein sequence ID" value="TVU00528"/>
    <property type="gene ID" value="EJB05_54038"/>
</dbReference>
<dbReference type="PANTHER" id="PTHR35163:SF12">
    <property type="entry name" value="OS05G0134500 PROTEIN"/>
    <property type="match status" value="1"/>
</dbReference>
<dbReference type="Pfam" id="PF06839">
    <property type="entry name" value="Zn_ribbon_GRF"/>
    <property type="match status" value="1"/>
</dbReference>
<comment type="caution">
    <text evidence="6">The sequence shown here is derived from an EMBL/GenBank/DDBJ whole genome shotgun (WGS) entry which is preliminary data.</text>
</comment>
<feature type="domain" description="GRF-type" evidence="5">
    <location>
        <begin position="93"/>
        <end position="132"/>
    </location>
</feature>
<sequence length="205" mass="23498">MDHNRLRARRALRGQVREEEIVSVASSHATLVDTHAAASVDSGSRNRKAASEGDHATSEDVAQYLVSNSPSDSMTNVPQGAISDSDNEDGPVKCKHGEPAVRKYCWEGADTGRYFYCFRRKEKPCNFIKWIDLEWAKPVQTVILTMWGVVQDYEEQTKCASQCQWTSSTRKQTNEPKTYIKNAIFYPLITWTDQIFAYQQWKQWH</sequence>
<dbReference type="PANTHER" id="PTHR35163">
    <property type="entry name" value="OS02G0467300 PROTEIN"/>
    <property type="match status" value="1"/>
</dbReference>
<feature type="region of interest" description="Disordered" evidence="4">
    <location>
        <begin position="36"/>
        <end position="93"/>
    </location>
</feature>
<evidence type="ECO:0000256" key="3">
    <source>
        <dbReference type="ARBA" id="ARBA00022833"/>
    </source>
</evidence>
<keyword evidence="3" id="KW-0862">Zinc</keyword>
<evidence type="ECO:0000313" key="7">
    <source>
        <dbReference type="Proteomes" id="UP000324897"/>
    </source>
</evidence>
<evidence type="ECO:0000256" key="1">
    <source>
        <dbReference type="ARBA" id="ARBA00022723"/>
    </source>
</evidence>
<feature type="compositionally biased region" description="Polar residues" evidence="4">
    <location>
        <begin position="65"/>
        <end position="84"/>
    </location>
</feature>
<proteinExistence type="predicted"/>
<evidence type="ECO:0000259" key="5">
    <source>
        <dbReference type="Pfam" id="PF06839"/>
    </source>
</evidence>
<name>A0A5J9SNE1_9POAL</name>
<dbReference type="AlphaFoldDB" id="A0A5J9SNE1"/>
<dbReference type="Proteomes" id="UP000324897">
    <property type="component" value="Unassembled WGS sequence"/>
</dbReference>
<dbReference type="GO" id="GO:0008270">
    <property type="term" value="F:zinc ion binding"/>
    <property type="evidence" value="ECO:0007669"/>
    <property type="project" value="UniProtKB-KW"/>
</dbReference>
<evidence type="ECO:0000256" key="2">
    <source>
        <dbReference type="ARBA" id="ARBA00022771"/>
    </source>
</evidence>
<keyword evidence="2" id="KW-0863">Zinc-finger</keyword>
<dbReference type="EMBL" id="RWGY01000572">
    <property type="protein sequence ID" value="TVU00528.1"/>
    <property type="molecule type" value="Genomic_DNA"/>
</dbReference>
<accession>A0A5J9SNE1</accession>
<evidence type="ECO:0000256" key="4">
    <source>
        <dbReference type="SAM" id="MobiDB-lite"/>
    </source>
</evidence>
<gene>
    <name evidence="6" type="ORF">EJB05_54038</name>
</gene>
<dbReference type="InterPro" id="IPR010666">
    <property type="entry name" value="Znf_GRF"/>
</dbReference>
<feature type="compositionally biased region" description="Basic and acidic residues" evidence="4">
    <location>
        <begin position="49"/>
        <end position="58"/>
    </location>
</feature>